<dbReference type="GO" id="GO:0004523">
    <property type="term" value="F:RNA-DNA hybrid ribonuclease activity"/>
    <property type="evidence" value="ECO:0007669"/>
    <property type="project" value="InterPro"/>
</dbReference>
<dbReference type="Pfam" id="PF00075">
    <property type="entry name" value="RNase_H"/>
    <property type="match status" value="1"/>
</dbReference>
<evidence type="ECO:0000259" key="1">
    <source>
        <dbReference type="PROSITE" id="PS50879"/>
    </source>
</evidence>
<organism evidence="2">
    <name type="scientific">Siphoviridae sp. ctHjy10</name>
    <dbReference type="NCBI Taxonomy" id="2826234"/>
    <lineage>
        <taxon>Viruses</taxon>
        <taxon>Duplodnaviria</taxon>
        <taxon>Heunggongvirae</taxon>
        <taxon>Uroviricota</taxon>
        <taxon>Caudoviricetes</taxon>
    </lineage>
</organism>
<evidence type="ECO:0000313" key="2">
    <source>
        <dbReference type="EMBL" id="DAD79719.1"/>
    </source>
</evidence>
<dbReference type="InterPro" id="IPR036397">
    <property type="entry name" value="RNaseH_sf"/>
</dbReference>
<sequence length="163" mass="18928">MKIEMFVSATLRGSAKGTGKVMYTMRTKQENGQNYEKPPEIGKAESTANRLVLWSICRALERLPSDREIVIYTENSYIASVINQCWPERWARNGWKNSRGKEIKDADLWKKILKEVREVGHRITAVEGRHEYSDIFSYNMKKIDVKSNIFTKVELQEVTPVNE</sequence>
<feature type="domain" description="RNase H type-1" evidence="1">
    <location>
        <begin position="3"/>
        <end position="163"/>
    </location>
</feature>
<dbReference type="Gene3D" id="3.30.420.10">
    <property type="entry name" value="Ribonuclease H-like superfamily/Ribonuclease H"/>
    <property type="match status" value="1"/>
</dbReference>
<dbReference type="PROSITE" id="PS50879">
    <property type="entry name" value="RNASE_H_1"/>
    <property type="match status" value="1"/>
</dbReference>
<dbReference type="InterPro" id="IPR012337">
    <property type="entry name" value="RNaseH-like_sf"/>
</dbReference>
<dbReference type="SUPFAM" id="SSF53098">
    <property type="entry name" value="Ribonuclease H-like"/>
    <property type="match status" value="1"/>
</dbReference>
<dbReference type="InterPro" id="IPR002156">
    <property type="entry name" value="RNaseH_domain"/>
</dbReference>
<dbReference type="EMBL" id="BK014871">
    <property type="protein sequence ID" value="DAD79719.1"/>
    <property type="molecule type" value="Genomic_DNA"/>
</dbReference>
<name>A0A8S5MCA4_9CAUD</name>
<protein>
    <submittedName>
        <fullName evidence="2">Ribonuclease HI</fullName>
    </submittedName>
</protein>
<accession>A0A8S5MCA4</accession>
<proteinExistence type="predicted"/>
<dbReference type="GO" id="GO:0003676">
    <property type="term" value="F:nucleic acid binding"/>
    <property type="evidence" value="ECO:0007669"/>
    <property type="project" value="InterPro"/>
</dbReference>
<reference evidence="2" key="1">
    <citation type="journal article" date="2021" name="Proc. Natl. Acad. Sci. U.S.A.">
        <title>A Catalog of Tens of Thousands of Viruses from Human Metagenomes Reveals Hidden Associations with Chronic Diseases.</title>
        <authorList>
            <person name="Tisza M.J."/>
            <person name="Buck C.B."/>
        </authorList>
    </citation>
    <scope>NUCLEOTIDE SEQUENCE</scope>
    <source>
        <strain evidence="2">CtHjy10</strain>
    </source>
</reference>